<evidence type="ECO:0000256" key="1">
    <source>
        <dbReference type="SAM" id="MobiDB-lite"/>
    </source>
</evidence>
<accession>A0A2P2R1F8</accession>
<name>A0A2P2R1F8_RHIMU</name>
<feature type="region of interest" description="Disordered" evidence="1">
    <location>
        <begin position="1"/>
        <end position="28"/>
    </location>
</feature>
<dbReference type="AlphaFoldDB" id="A0A2P2R1F8"/>
<sequence length="28" mass="3246">MASYSGNQYPFFSTEAKQQNIPQSPYFN</sequence>
<proteinExistence type="predicted"/>
<reference evidence="2" key="1">
    <citation type="submission" date="2018-02" db="EMBL/GenBank/DDBJ databases">
        <title>Rhizophora mucronata_Transcriptome.</title>
        <authorList>
            <person name="Meera S.P."/>
            <person name="Sreeshan A."/>
            <person name="Augustine A."/>
        </authorList>
    </citation>
    <scope>NUCLEOTIDE SEQUENCE</scope>
    <source>
        <tissue evidence="2">Leaf</tissue>
    </source>
</reference>
<organism evidence="2">
    <name type="scientific">Rhizophora mucronata</name>
    <name type="common">Asiatic mangrove</name>
    <dbReference type="NCBI Taxonomy" id="61149"/>
    <lineage>
        <taxon>Eukaryota</taxon>
        <taxon>Viridiplantae</taxon>
        <taxon>Streptophyta</taxon>
        <taxon>Embryophyta</taxon>
        <taxon>Tracheophyta</taxon>
        <taxon>Spermatophyta</taxon>
        <taxon>Magnoliopsida</taxon>
        <taxon>eudicotyledons</taxon>
        <taxon>Gunneridae</taxon>
        <taxon>Pentapetalae</taxon>
        <taxon>rosids</taxon>
        <taxon>fabids</taxon>
        <taxon>Malpighiales</taxon>
        <taxon>Rhizophoraceae</taxon>
        <taxon>Rhizophora</taxon>
    </lineage>
</organism>
<evidence type="ECO:0000313" key="2">
    <source>
        <dbReference type="EMBL" id="MBX73072.1"/>
    </source>
</evidence>
<protein>
    <submittedName>
        <fullName evidence="2">Uncharacterized protein</fullName>
    </submittedName>
</protein>
<dbReference type="EMBL" id="GGEC01092588">
    <property type="protein sequence ID" value="MBX73072.1"/>
    <property type="molecule type" value="Transcribed_RNA"/>
</dbReference>